<proteinExistence type="predicted"/>
<keyword evidence="1" id="KW-1133">Transmembrane helix</keyword>
<comment type="caution">
    <text evidence="2">The sequence shown here is derived from an EMBL/GenBank/DDBJ whole genome shotgun (WGS) entry which is preliminary data.</text>
</comment>
<reference evidence="2 3" key="1">
    <citation type="submission" date="2021-01" db="EMBL/GenBank/DDBJ databases">
        <title>Genomic Encyclopedia of Type Strains, Phase IV (KMG-IV): sequencing the most valuable type-strain genomes for metagenomic binning, comparative biology and taxonomic classification.</title>
        <authorList>
            <person name="Goeker M."/>
        </authorList>
    </citation>
    <scope>NUCLEOTIDE SEQUENCE [LARGE SCALE GENOMIC DNA]</scope>
    <source>
        <strain evidence="2 3">DSM 25890</strain>
    </source>
</reference>
<accession>A0ABS2NSM3</accession>
<keyword evidence="1" id="KW-0472">Membrane</keyword>
<protein>
    <recommendedName>
        <fullName evidence="4">2TM domain-containing protein</fullName>
    </recommendedName>
</protein>
<name>A0ABS2NSM3_9FIRM</name>
<organism evidence="2 3">
    <name type="scientific">Alkaliphilus hydrothermalis</name>
    <dbReference type="NCBI Taxonomy" id="1482730"/>
    <lineage>
        <taxon>Bacteria</taxon>
        <taxon>Bacillati</taxon>
        <taxon>Bacillota</taxon>
        <taxon>Clostridia</taxon>
        <taxon>Peptostreptococcales</taxon>
        <taxon>Natronincolaceae</taxon>
        <taxon>Alkaliphilus</taxon>
    </lineage>
</organism>
<feature type="transmembrane region" description="Helical" evidence="1">
    <location>
        <begin position="65"/>
        <end position="84"/>
    </location>
</feature>
<evidence type="ECO:0000256" key="1">
    <source>
        <dbReference type="SAM" id="Phobius"/>
    </source>
</evidence>
<dbReference type="EMBL" id="JAFBEE010000021">
    <property type="protein sequence ID" value="MBM7615959.1"/>
    <property type="molecule type" value="Genomic_DNA"/>
</dbReference>
<sequence>MDQERKEHILKSYSLGRKRYIFVHGVFNWGLSTALIYRAFILVATHGWSLGEVARGIFTWETLKAIGLFGWVGLLFGHFMWKWIEKQANAIQSEAASGIKKEARGLKGKNKKKQ</sequence>
<evidence type="ECO:0000313" key="2">
    <source>
        <dbReference type="EMBL" id="MBM7615959.1"/>
    </source>
</evidence>
<dbReference type="RefSeq" id="WP_204403728.1">
    <property type="nucleotide sequence ID" value="NZ_JAFBEE010000021.1"/>
</dbReference>
<dbReference type="Proteomes" id="UP001314796">
    <property type="component" value="Unassembled WGS sequence"/>
</dbReference>
<feature type="transmembrane region" description="Helical" evidence="1">
    <location>
        <begin position="21"/>
        <end position="45"/>
    </location>
</feature>
<evidence type="ECO:0008006" key="4">
    <source>
        <dbReference type="Google" id="ProtNLM"/>
    </source>
</evidence>
<keyword evidence="3" id="KW-1185">Reference proteome</keyword>
<evidence type="ECO:0000313" key="3">
    <source>
        <dbReference type="Proteomes" id="UP001314796"/>
    </source>
</evidence>
<keyword evidence="1" id="KW-0812">Transmembrane</keyword>
<gene>
    <name evidence="2" type="ORF">JOC73_002535</name>
</gene>